<evidence type="ECO:0000313" key="2">
    <source>
        <dbReference type="EMBL" id="HEG92440.1"/>
    </source>
</evidence>
<name>A0A831X9M1_9BACT</name>
<proteinExistence type="predicted"/>
<reference evidence="2" key="1">
    <citation type="journal article" date="2020" name="mSystems">
        <title>Genome- and Community-Level Interaction Insights into Carbon Utilization and Element Cycling Functions of Hydrothermarchaeota in Hydrothermal Sediment.</title>
        <authorList>
            <person name="Zhou Z."/>
            <person name="Liu Y."/>
            <person name="Xu W."/>
            <person name="Pan J."/>
            <person name="Luo Z.H."/>
            <person name="Li M."/>
        </authorList>
    </citation>
    <scope>NUCLEOTIDE SEQUENCE [LARGE SCALE GENOMIC DNA]</scope>
    <source>
        <strain evidence="2">SpSt-210</strain>
    </source>
</reference>
<dbReference type="AlphaFoldDB" id="A0A831X9M1"/>
<dbReference type="Pfam" id="PF10648">
    <property type="entry name" value="Gmad2"/>
    <property type="match status" value="1"/>
</dbReference>
<dbReference type="InterPro" id="IPR018911">
    <property type="entry name" value="Gmad2_Ig-like_dom"/>
</dbReference>
<organism evidence="2">
    <name type="scientific">Thermorudis peleae</name>
    <dbReference type="NCBI Taxonomy" id="1382356"/>
    <lineage>
        <taxon>Bacteria</taxon>
        <taxon>Pseudomonadati</taxon>
        <taxon>Thermomicrobiota</taxon>
        <taxon>Thermomicrobia</taxon>
        <taxon>Thermomicrobia incertae sedis</taxon>
        <taxon>Thermorudis</taxon>
    </lineage>
</organism>
<feature type="domain" description="Bacterial spore germination immunoglobulin-like" evidence="1">
    <location>
        <begin position="34"/>
        <end position="118"/>
    </location>
</feature>
<evidence type="ECO:0000259" key="1">
    <source>
        <dbReference type="Pfam" id="PF10648"/>
    </source>
</evidence>
<protein>
    <recommendedName>
        <fullName evidence="1">Bacterial spore germination immunoglobulin-like domain-containing protein</fullName>
    </recommendedName>
</protein>
<sequence length="151" mass="16557">MDERDFGSYDFDGSDRQLFQRAQSCEHKIHEPSIVLVAPRPGDKIADPVHIVGRGTAFEGMTHLRIRDHAGRVIAKGTALGGAAGIPKDFAATLRFSAQPAGRTGFVEAYELSVKDGAEIRQVRVPVIFRDATSEAGCRTIRVGRSPRERR</sequence>
<accession>A0A831X9M1</accession>
<dbReference type="EMBL" id="DSIY01000314">
    <property type="protein sequence ID" value="HEG92440.1"/>
    <property type="molecule type" value="Genomic_DNA"/>
</dbReference>
<gene>
    <name evidence="2" type="ORF">ENP34_13545</name>
</gene>
<comment type="caution">
    <text evidence="2">The sequence shown here is derived from an EMBL/GenBank/DDBJ whole genome shotgun (WGS) entry which is preliminary data.</text>
</comment>